<name>A0A381UYK9_9ZZZZ</name>
<dbReference type="InterPro" id="IPR000014">
    <property type="entry name" value="PAS"/>
</dbReference>
<dbReference type="InterPro" id="IPR035965">
    <property type="entry name" value="PAS-like_dom_sf"/>
</dbReference>
<feature type="transmembrane region" description="Helical" evidence="1">
    <location>
        <begin position="179"/>
        <end position="196"/>
    </location>
</feature>
<keyword evidence="1" id="KW-1133">Transmembrane helix</keyword>
<dbReference type="Gene3D" id="3.30.450.20">
    <property type="entry name" value="PAS domain"/>
    <property type="match status" value="1"/>
</dbReference>
<evidence type="ECO:0000256" key="1">
    <source>
        <dbReference type="SAM" id="Phobius"/>
    </source>
</evidence>
<feature type="transmembrane region" description="Helical" evidence="1">
    <location>
        <begin position="138"/>
        <end position="159"/>
    </location>
</feature>
<dbReference type="SUPFAM" id="SSF55785">
    <property type="entry name" value="PYP-like sensor domain (PAS domain)"/>
    <property type="match status" value="1"/>
</dbReference>
<feature type="non-terminal residue" evidence="3">
    <location>
        <position position="230"/>
    </location>
</feature>
<feature type="domain" description="PAS" evidence="2">
    <location>
        <begin position="21"/>
        <end position="57"/>
    </location>
</feature>
<protein>
    <recommendedName>
        <fullName evidence="2">PAS domain-containing protein</fullName>
    </recommendedName>
</protein>
<reference evidence="3" key="1">
    <citation type="submission" date="2018-05" db="EMBL/GenBank/DDBJ databases">
        <authorList>
            <person name="Lanie J.A."/>
            <person name="Ng W.-L."/>
            <person name="Kazmierczak K.M."/>
            <person name="Andrzejewski T.M."/>
            <person name="Davidsen T.M."/>
            <person name="Wayne K.J."/>
            <person name="Tettelin H."/>
            <person name="Glass J.I."/>
            <person name="Rusch D."/>
            <person name="Podicherti R."/>
            <person name="Tsui H.-C.T."/>
            <person name="Winkler M.E."/>
        </authorList>
    </citation>
    <scope>NUCLEOTIDE SEQUENCE</scope>
</reference>
<dbReference type="EMBL" id="UINC01007416">
    <property type="protein sequence ID" value="SVA33190.1"/>
    <property type="molecule type" value="Genomic_DNA"/>
</dbReference>
<dbReference type="CDD" id="cd00130">
    <property type="entry name" value="PAS"/>
    <property type="match status" value="1"/>
</dbReference>
<evidence type="ECO:0000313" key="3">
    <source>
        <dbReference type="EMBL" id="SVA33190.1"/>
    </source>
</evidence>
<evidence type="ECO:0000259" key="2">
    <source>
        <dbReference type="PROSITE" id="PS50112"/>
    </source>
</evidence>
<dbReference type="PROSITE" id="PS50112">
    <property type="entry name" value="PAS"/>
    <property type="match status" value="1"/>
</dbReference>
<gene>
    <name evidence="3" type="ORF">METZ01_LOCUS86044</name>
</gene>
<dbReference type="NCBIfam" id="TIGR00229">
    <property type="entry name" value="sensory_box"/>
    <property type="match status" value="1"/>
</dbReference>
<dbReference type="Pfam" id="PF13426">
    <property type="entry name" value="PAS_9"/>
    <property type="match status" value="1"/>
</dbReference>
<keyword evidence="1" id="KW-0812">Transmembrane</keyword>
<organism evidence="3">
    <name type="scientific">marine metagenome</name>
    <dbReference type="NCBI Taxonomy" id="408172"/>
    <lineage>
        <taxon>unclassified sequences</taxon>
        <taxon>metagenomes</taxon>
        <taxon>ecological metagenomes</taxon>
    </lineage>
</organism>
<keyword evidence="1" id="KW-0472">Membrane</keyword>
<accession>A0A381UYK9</accession>
<dbReference type="AlphaFoldDB" id="A0A381UYK9"/>
<sequence>MPIRKPFILGLFNMSEEFKSIITCDLDGKLETYSEGAEKLFGYTQEEVIGKVRVSDFSDGQIVLGHVVGWLNEAVKNGAWEGDTVFLHKDGHEIPCHIKITPTKGKDGEHIGYCGVTSPLEDKTADQVRPQISLMTKIFTWLVIMRLPFLTATIVPILVGAAVADLYFTANGIIQSVDWGWLGLTLLGGSLLHIGTNTANDYFDHTSGTDEANYNYMVPFSGGSRSIQMG</sequence>
<proteinExistence type="predicted"/>